<protein>
    <recommendedName>
        <fullName evidence="3">Amidoligase enzyme</fullName>
    </recommendedName>
</protein>
<sequence>MDFTVGCEIEVTLELLAVVAAQGPCVTNLVEFAEYVVSRYERVRARDDIAMQSDIDGISSAENHWNLTDDVTIETSSPKQWPIEVVSPVMFHRPDGEWMSQIMALFKNLNRVCRVETNQSCGFHVHFAPVGGWDIDTLKALSRAILFFEPAFEVLLPIERRGNEYARSNRIDNPRLSKKSGMELFQIIDQCTHPVHVADLLNDGGNRYYGWNFVNLYYGRIQTVEFRRGPGVCTIGPCIAWIELIIRFAQAALGVTTTKLLGQKDDVAGLWKFIIENSPAADSEIPRPLFHGKSGSLGPRLIRDLAPEEQEKLARKQAEAEKKNFISMKMRLLFAE</sequence>
<keyword evidence="2" id="KW-1185">Reference proteome</keyword>
<name>A0A2I1D1G1_ASPC2</name>
<dbReference type="PANTHER" id="PTHR36847">
    <property type="entry name" value="AMIDOLIGASE ENZYME"/>
    <property type="match status" value="1"/>
</dbReference>
<dbReference type="InterPro" id="IPR022025">
    <property type="entry name" value="Amidoligase_2"/>
</dbReference>
<dbReference type="Proteomes" id="UP000234254">
    <property type="component" value="Unassembled WGS sequence"/>
</dbReference>
<accession>A0A2I1D1G1</accession>
<dbReference type="OrthoDB" id="5291055at2759"/>
<dbReference type="Pfam" id="PF12224">
    <property type="entry name" value="Amidoligase_2"/>
    <property type="match status" value="1"/>
</dbReference>
<reference evidence="1" key="1">
    <citation type="submission" date="2016-12" db="EMBL/GenBank/DDBJ databases">
        <title>The genomes of Aspergillus section Nigri reveals drivers in fungal speciation.</title>
        <authorList>
            <consortium name="DOE Joint Genome Institute"/>
            <person name="Vesth T.C."/>
            <person name="Nybo J."/>
            <person name="Theobald S."/>
            <person name="Brandl J."/>
            <person name="Frisvad J.C."/>
            <person name="Nielsen K.F."/>
            <person name="Lyhne E.K."/>
            <person name="Kogle M.E."/>
            <person name="Kuo A."/>
            <person name="Riley R."/>
            <person name="Clum A."/>
            <person name="Nolan M."/>
            <person name="Lipzen A."/>
            <person name="Salamov A."/>
            <person name="Henrissat B."/>
            <person name="Wiebenga A."/>
            <person name="De vries R.P."/>
            <person name="Grigoriev I.V."/>
            <person name="Mortensen U.H."/>
            <person name="Andersen M.R."/>
            <person name="Baker S.E."/>
        </authorList>
    </citation>
    <scope>NUCLEOTIDE SEQUENCE</scope>
    <source>
        <strain evidence="1">IBT 28561</strain>
    </source>
</reference>
<evidence type="ECO:0000313" key="2">
    <source>
        <dbReference type="Proteomes" id="UP000234254"/>
    </source>
</evidence>
<dbReference type="RefSeq" id="XP_024692304.1">
    <property type="nucleotide sequence ID" value="XM_024838894.1"/>
</dbReference>
<dbReference type="GeneID" id="36546418"/>
<gene>
    <name evidence="1" type="ORF">P168DRAFT_305046</name>
</gene>
<organism evidence="1 2">
    <name type="scientific">Aspergillus campestris (strain IBT 28561)</name>
    <dbReference type="NCBI Taxonomy" id="1392248"/>
    <lineage>
        <taxon>Eukaryota</taxon>
        <taxon>Fungi</taxon>
        <taxon>Dikarya</taxon>
        <taxon>Ascomycota</taxon>
        <taxon>Pezizomycotina</taxon>
        <taxon>Eurotiomycetes</taxon>
        <taxon>Eurotiomycetidae</taxon>
        <taxon>Eurotiales</taxon>
        <taxon>Aspergillaceae</taxon>
        <taxon>Aspergillus</taxon>
        <taxon>Aspergillus subgen. Circumdati</taxon>
    </lineage>
</organism>
<dbReference type="EMBL" id="MSFM01000007">
    <property type="protein sequence ID" value="PKY03710.1"/>
    <property type="molecule type" value="Genomic_DNA"/>
</dbReference>
<evidence type="ECO:0000313" key="1">
    <source>
        <dbReference type="EMBL" id="PKY03710.1"/>
    </source>
</evidence>
<evidence type="ECO:0008006" key="3">
    <source>
        <dbReference type="Google" id="ProtNLM"/>
    </source>
</evidence>
<dbReference type="PANTHER" id="PTHR36847:SF1">
    <property type="entry name" value="AMIDOLIGASE ENZYME"/>
    <property type="match status" value="1"/>
</dbReference>
<dbReference type="VEuPathDB" id="FungiDB:P168DRAFT_305046"/>
<dbReference type="AlphaFoldDB" id="A0A2I1D1G1"/>
<proteinExistence type="predicted"/>
<comment type="caution">
    <text evidence="1">The sequence shown here is derived from an EMBL/GenBank/DDBJ whole genome shotgun (WGS) entry which is preliminary data.</text>
</comment>